<evidence type="ECO:0000259" key="1">
    <source>
        <dbReference type="Pfam" id="PF00117"/>
    </source>
</evidence>
<dbReference type="CDD" id="cd01741">
    <property type="entry name" value="GATase1_1"/>
    <property type="match status" value="1"/>
</dbReference>
<comment type="caution">
    <text evidence="2">The sequence shown here is derived from an EMBL/GenBank/DDBJ whole genome shotgun (WGS) entry which is preliminary data.</text>
</comment>
<reference evidence="2 3" key="1">
    <citation type="submission" date="2016-10" db="EMBL/GenBank/DDBJ databases">
        <authorList>
            <person name="Varghese N."/>
            <person name="Submissions S."/>
        </authorList>
    </citation>
    <scope>NUCLEOTIDE SEQUENCE [LARGE SCALE GENOMIC DNA]</scope>
    <source>
        <strain evidence="2 3">CIP 109853</strain>
    </source>
</reference>
<name>A0ABY1BD72_9PSED</name>
<dbReference type="PROSITE" id="PS51273">
    <property type="entry name" value="GATASE_TYPE_1"/>
    <property type="match status" value="1"/>
</dbReference>
<dbReference type="EMBL" id="FOFP01000007">
    <property type="protein sequence ID" value="SEQ58151.1"/>
    <property type="molecule type" value="Genomic_DNA"/>
</dbReference>
<evidence type="ECO:0000313" key="3">
    <source>
        <dbReference type="Proteomes" id="UP000198512"/>
    </source>
</evidence>
<dbReference type="Gene3D" id="3.40.50.880">
    <property type="match status" value="1"/>
</dbReference>
<dbReference type="SUPFAM" id="SSF52317">
    <property type="entry name" value="Class I glutamine amidotransferase-like"/>
    <property type="match status" value="1"/>
</dbReference>
<accession>A0ABY1BD72</accession>
<feature type="domain" description="Glutamine amidotransferase" evidence="1">
    <location>
        <begin position="21"/>
        <end position="179"/>
    </location>
</feature>
<gene>
    <name evidence="2" type="ORF">SAMN05216600_107131</name>
</gene>
<proteinExistence type="predicted"/>
<evidence type="ECO:0000313" key="2">
    <source>
        <dbReference type="EMBL" id="SEQ58151.1"/>
    </source>
</evidence>
<organism evidence="2 3">
    <name type="scientific">Pseudomonas cuatrocienegasensis</name>
    <dbReference type="NCBI Taxonomy" id="543360"/>
    <lineage>
        <taxon>Bacteria</taxon>
        <taxon>Pseudomonadati</taxon>
        <taxon>Pseudomonadota</taxon>
        <taxon>Gammaproteobacteria</taxon>
        <taxon>Pseudomonadales</taxon>
        <taxon>Pseudomonadaceae</taxon>
        <taxon>Pseudomonas</taxon>
    </lineage>
</organism>
<dbReference type="InterPro" id="IPR044992">
    <property type="entry name" value="ChyE-like"/>
</dbReference>
<dbReference type="InterPro" id="IPR017926">
    <property type="entry name" value="GATASE"/>
</dbReference>
<dbReference type="PANTHER" id="PTHR42695:SF5">
    <property type="entry name" value="GLUTAMINE AMIDOTRANSFERASE YLR126C-RELATED"/>
    <property type="match status" value="1"/>
</dbReference>
<dbReference type="PANTHER" id="PTHR42695">
    <property type="entry name" value="GLUTAMINE AMIDOTRANSFERASE YLR126C-RELATED"/>
    <property type="match status" value="1"/>
</dbReference>
<protein>
    <submittedName>
        <fullName evidence="2">GMP synthase-Glutamine amidotransferase</fullName>
    </submittedName>
</protein>
<dbReference type="Proteomes" id="UP000198512">
    <property type="component" value="Unassembled WGS sequence"/>
</dbReference>
<dbReference type="Pfam" id="PF00117">
    <property type="entry name" value="GATase"/>
    <property type="match status" value="1"/>
</dbReference>
<sequence>MRVQVLQHVPFEDIGSMADWCAERGAKLSYTRFFQADAQLPKVADCDLIIVMGGPMSVNDEAALPWLIAEKAFLREAMDAGVAVLGVCLGAQLIASALGASVYPNAEAEIGWFPVWRTDGLAGDCFAFPEHIELLHWHGETFALPTGATLLASSQACRHQAFQLGRRVIGLQCHPEMTPAIVAELLAECAAELQPGTWVQTPEQLAATPATYVPGNALIARLLDYLVGDRAAL</sequence>
<dbReference type="InterPro" id="IPR029062">
    <property type="entry name" value="Class_I_gatase-like"/>
</dbReference>
<dbReference type="RefSeq" id="WP_069519964.1">
    <property type="nucleotide sequence ID" value="NZ_FOFP01000007.1"/>
</dbReference>
<keyword evidence="3" id="KW-1185">Reference proteome</keyword>